<dbReference type="Gene3D" id="1.20.5.170">
    <property type="match status" value="1"/>
</dbReference>
<accession>A0AAX2RZR0</accession>
<dbReference type="Pfam" id="PF05662">
    <property type="entry name" value="YadA_stalk"/>
    <property type="match status" value="3"/>
</dbReference>
<keyword evidence="1" id="KW-0812">Transmembrane</keyword>
<proteinExistence type="predicted"/>
<dbReference type="InterPro" id="IPR000595">
    <property type="entry name" value="cNMP-bd_dom"/>
</dbReference>
<dbReference type="Gene3D" id="2.150.10.10">
    <property type="entry name" value="Serralysin-like metalloprotease, C-terminal"/>
    <property type="match status" value="6"/>
</dbReference>
<dbReference type="EMBL" id="SNRV01000049">
    <property type="protein sequence ID" value="TEW26697.1"/>
    <property type="molecule type" value="Genomic_DNA"/>
</dbReference>
<comment type="caution">
    <text evidence="3">The sequence shown here is derived from an EMBL/GenBank/DDBJ whole genome shotgun (WGS) entry which is preliminary data.</text>
</comment>
<evidence type="ECO:0000313" key="3">
    <source>
        <dbReference type="EMBL" id="TEW26697.1"/>
    </source>
</evidence>
<dbReference type="RefSeq" id="WP_133098752.1">
    <property type="nucleotide sequence ID" value="NZ_SMNW01000076.1"/>
</dbReference>
<evidence type="ECO:0000313" key="4">
    <source>
        <dbReference type="Proteomes" id="UP000297565"/>
    </source>
</evidence>
<dbReference type="InterPro" id="IPR008640">
    <property type="entry name" value="Adhesin_Head_dom"/>
</dbReference>
<dbReference type="InterPro" id="IPR011049">
    <property type="entry name" value="Serralysin-like_metalloprot_C"/>
</dbReference>
<dbReference type="CDD" id="cd12820">
    <property type="entry name" value="LbR_YadA-like"/>
    <property type="match status" value="1"/>
</dbReference>
<dbReference type="SUPFAM" id="SSF101967">
    <property type="entry name" value="Adhesin YadA, collagen-binding domain"/>
    <property type="match status" value="4"/>
</dbReference>
<organism evidence="3 4">
    <name type="scientific">Histophilus somni</name>
    <name type="common">Haemophilus somnus</name>
    <dbReference type="NCBI Taxonomy" id="731"/>
    <lineage>
        <taxon>Bacteria</taxon>
        <taxon>Pseudomonadati</taxon>
        <taxon>Pseudomonadota</taxon>
        <taxon>Gammaproteobacteria</taxon>
        <taxon>Pasteurellales</taxon>
        <taxon>Pasteurellaceae</taxon>
        <taxon>Histophilus</taxon>
    </lineage>
</organism>
<dbReference type="Pfam" id="PF05658">
    <property type="entry name" value="YadA_head"/>
    <property type="match status" value="5"/>
</dbReference>
<sequence>MNKIFKTKYDITTGQCKAVSELASNRQIASSSKSKPKCGGFLGMFKVLPLALLMSGMLGVSSVSYADIVYIDMDGETGAAGVKKDWSEAQYWKNKDRENILIAPVQNKNNSLNRYGGTINTDLQKSVIIGPMSVGRKKAGDNSTGIGMTVLGHGAVGYSSQTTAIGNNVYTGGEQATAIGSDVMAAGYASIAIGNDDIYSHGGYADKLPIKTIKQVYGYTRDRNYKGNTKGITYKDLLDESEFNKKYGVTNGSDSRHYSPTYAAGVGAIAIGSRSVAFGDASLAIGTLSFALGKDSTAVGIRAFVNADAEGGVAIGDESRVFATNSFAIGNEAEATNKGSLTFGSGSKAVGFGSIAIGENVSSNAALAHNGDDVFKQSIATHTQVSLPTEKVSFDEPLFDFNNRGNEYGDKNPIVKLGFRALNPDNQKNPVSKIIEQVINDKKNIKFAYEHDEVIETTKKIYKTTKEGDHAISLGYHLSNNGDNTIAIGSASVVRGANSVVLGALNNVGKYARNTIALGIGTNVYKENSVAIGTGVNVFGAGAIAIGSGVGVTKDNTISIGYGSHGLSRESIVLGNDASLKVHAQKSIVIGNNARIENKSQNLTQKIENEKNRKFGSERDKVELEMSAISIGTKSHVYSEKGIALGDNAKIEADSENAIAFGATSKATKKSAMALGNETEATMENSVALGYKSHTKYFYANDNSKNTATLSGQDAINLAPYIPEGSSYNLTTDKTAGIVSVGWNKSDRELGLRRIVGVAPGALDSDVATIGQLKALEYVKREGLVVYYTQEGNQLYKLVKSAEDGNFYKADTKYGTPIKELGSVSQDKVLVGAKGALEKEFQLNRRKFVDIGQKIRFGHLKDGEIKSDSDQAITGNQLKNVGDILGVSVNTPNNTQFDSYKFTAVDYEGSQKKQKTIFKDAIEELITAVNKGIVIQDADSHTGTLNLGSTLTIKAGNIDKPKSDVDGFSSDNIKTSYQPTRKELLIGIKDKPIFKEVTISGTVNDRSDKKTLTTKEYVDGKLANVATSFTVNGNTGNYIVQNALNIKGKADASRHKNITTEAKTNEKELEISLNKDLKDIASITGEGIKSGKNTVYSKIAFNSTNGSNATTNVTISSNGANYTFDRTGFDMSDRRITRLQSGLNTQHHGPKGANGNPENVSKILDGSYITTIKGNAVNVSDLSNVAKAIVEKGLKFAGNSGSEITRKLGEKLTIKGNGTDLTSKTDSKKGEITFTLHKATSIDDNTATNSNKDKVVTAGAVKTYLDSKIDGISTTLGLEADNSKNSGPTGKVNLKNEKLKVAGTSDEIETKVEQDKQSITLSFAQNTKNKLGMITVDGDKLALGKNAKTVDKMTAPKEAKVTVGSDNLKFNWTGGVSADDKEQSKKSVISVGDTGKEHLITHVAAGKVEVNSTDAINGSQLYGVVDAFSKLAINVLGAEADLTSGFKKSSFDVVKYNGNTNTQTSKEMTFKDAIGQNTTAINKGFIFGVGDSNNEQGTHYLGDKLIIKAGAVDKPTSTSDDGYSPDNIKTAYLAKSKELLIGIKDKPTFKEVKVSGTVDDSSDGKTLTTKTYVDGKLANVAANFDVKGDNNNVVYTLNKQNNVLNINGDTKNIETKVDKDNKKVSITLKEALTGITSIGKDTNNQIAFLDSGTTLKAGGSSLNLTDSGGKVKISNVANGTSDNDAINKLQLNFVVSALGGEAKIGADGNVTAPSYTLANGNKAPYTTVGEALSALDEVLTSVNGAGITFSDGTTNNDFVRKNSENDKKVVIKSGSNINVSLSKTNSDKTGEFTVALNKDLEDINSITLKDNNNNSSGHSATNKTGKITVDGATGDVKVQHGDGGASKIVIESGLKALTGNDEIQVTGGGKVFGNASLSLKDASIAGTKLKDNTIAEAKLDQGIKDKLNKTFMVKAGGTTSDNLIGNTLEFAAKDSNLTVELDKSNKKISYGLSSTLTGVESIAKDKTKISLA</sequence>
<feature type="domain" description="Cyclic nucleotide-binding" evidence="2">
    <location>
        <begin position="1834"/>
        <end position="1877"/>
    </location>
</feature>
<keyword evidence="1" id="KW-0472">Membrane</keyword>
<keyword evidence="1" id="KW-1133">Transmembrane helix</keyword>
<protein>
    <recommendedName>
        <fullName evidence="2">Cyclic nucleotide-binding domain-containing protein</fullName>
    </recommendedName>
</protein>
<evidence type="ECO:0000256" key="1">
    <source>
        <dbReference type="SAM" id="Phobius"/>
    </source>
</evidence>
<dbReference type="GO" id="GO:0019867">
    <property type="term" value="C:outer membrane"/>
    <property type="evidence" value="ECO:0007669"/>
    <property type="project" value="InterPro"/>
</dbReference>
<feature type="transmembrane region" description="Helical" evidence="1">
    <location>
        <begin position="41"/>
        <end position="60"/>
    </location>
</feature>
<name>A0AAX2RZR0_HISSO</name>
<evidence type="ECO:0000259" key="2">
    <source>
        <dbReference type="PROSITE" id="PS50042"/>
    </source>
</evidence>
<dbReference type="PROSITE" id="PS50042">
    <property type="entry name" value="CNMP_BINDING_3"/>
    <property type="match status" value="1"/>
</dbReference>
<feature type="non-terminal residue" evidence="3">
    <location>
        <position position="1972"/>
    </location>
</feature>
<reference evidence="3 4" key="1">
    <citation type="submission" date="2019-03" db="EMBL/GenBank/DDBJ databases">
        <title>Horizontal Gene Transfer Machinery in Histophilus somni.</title>
        <authorList>
            <person name="Mostafa Nazari M."/>
            <person name="Liljebjelke K."/>
        </authorList>
    </citation>
    <scope>NUCLEOTIDE SEQUENCE [LARGE SCALE GENOMIC DNA]</scope>
    <source>
        <strain evidence="3 4">UOC-EPH-KLM-04</strain>
    </source>
</reference>
<dbReference type="Proteomes" id="UP000297565">
    <property type="component" value="Unassembled WGS sequence"/>
</dbReference>
<gene>
    <name evidence="3" type="ORF">E2R48_10215</name>
</gene>
<dbReference type="InterPro" id="IPR008635">
    <property type="entry name" value="Coiled_stalk_dom"/>
</dbReference>